<dbReference type="Pfam" id="PF00005">
    <property type="entry name" value="ABC_tran"/>
    <property type="match status" value="1"/>
</dbReference>
<dbReference type="STRING" id="1714354.BLL40_07335"/>
<keyword evidence="6 8" id="KW-1133">Transmembrane helix</keyword>
<dbReference type="Pfam" id="PF00664">
    <property type="entry name" value="ABC_membrane"/>
    <property type="match status" value="1"/>
</dbReference>
<accession>A0A1Q5P2S6</accession>
<dbReference type="InterPro" id="IPR036640">
    <property type="entry name" value="ABC1_TM_sf"/>
</dbReference>
<dbReference type="SMART" id="SM00382">
    <property type="entry name" value="AAA"/>
    <property type="match status" value="1"/>
</dbReference>
<comment type="caution">
    <text evidence="11">The sequence shown here is derived from an EMBL/GenBank/DDBJ whole genome shotgun (WGS) entry which is preliminary data.</text>
</comment>
<feature type="transmembrane region" description="Helical" evidence="8">
    <location>
        <begin position="176"/>
        <end position="195"/>
    </location>
</feature>
<dbReference type="GO" id="GO:0015421">
    <property type="term" value="F:ABC-type oligopeptide transporter activity"/>
    <property type="evidence" value="ECO:0007669"/>
    <property type="project" value="TreeGrafter"/>
</dbReference>
<evidence type="ECO:0000313" key="11">
    <source>
        <dbReference type="EMBL" id="OKL36547.1"/>
    </source>
</evidence>
<evidence type="ECO:0000256" key="7">
    <source>
        <dbReference type="ARBA" id="ARBA00023136"/>
    </source>
</evidence>
<dbReference type="OrthoDB" id="9770415at2"/>
<dbReference type="InterPro" id="IPR003439">
    <property type="entry name" value="ABC_transporter-like_ATP-bd"/>
</dbReference>
<proteinExistence type="inferred from homology"/>
<dbReference type="Gene3D" id="3.40.50.300">
    <property type="entry name" value="P-loop containing nucleotide triphosphate hydrolases"/>
    <property type="match status" value="1"/>
</dbReference>
<sequence length="595" mass="66816">MKEFFHYITQLYTYAGKILYINLFGMIIVSFLDGMGILLLILMLNISGILSNTAMSSMWSILDFSKDSPADIGLSLILGIYITLVIVQNLLSQNIAIRDVKIHQGFMNHLKEETYLSLLHVKWAFYLKTRKSNIINSLTKDINRVGIGIKMFMQLITNLIFTLIQIGIAFCLAAEVTSLVLVCGLGLAVFSWKFVKQAKTLGKETTQLSRQYLAGITDNLNGIKDIKTNTLEKSRIKWLASLNKKILNEQVNYVKLQTNSQLSYKTALAIIIACFIFVSFNLIHTSPDKLLLVILIFSRLWPRFVDIQLNIQQLAASTPAFKILLDLQNETNAFREAVYGDDHIDHLYIKNMIECRNLSFRYNSDQPTYALQNINLQIPANGMTAIVGQSGAGKSTLVDILMGLNRPESGEMFIDGVPLTDKNALSLRKAISFVPQDPFLFNTSIRNNLLLTAPHATEEQMWDALEFAAADRFVYCLPKGLDTPIGDRGIRLSGGEQQRLVLARAILPKPSILILDEATSALDTHNEMIIQEALEKIKGKMTIIIIAHRLSTIRNADQVLVLDQGKIIQKGGFMELSNDEKGMFSQFLNKQLKTI</sequence>
<dbReference type="Gene3D" id="1.20.1560.10">
    <property type="entry name" value="ABC transporter type 1, transmembrane domain"/>
    <property type="match status" value="1"/>
</dbReference>
<gene>
    <name evidence="11" type="ORF">BLL40_07335</name>
</gene>
<dbReference type="PANTHER" id="PTHR43394:SF1">
    <property type="entry name" value="ATP-BINDING CASSETTE SUB-FAMILY B MEMBER 10, MITOCHONDRIAL"/>
    <property type="match status" value="1"/>
</dbReference>
<feature type="transmembrane region" description="Helical" evidence="8">
    <location>
        <begin position="21"/>
        <end position="50"/>
    </location>
</feature>
<evidence type="ECO:0000256" key="4">
    <source>
        <dbReference type="ARBA" id="ARBA00022741"/>
    </source>
</evidence>
<evidence type="ECO:0000256" key="3">
    <source>
        <dbReference type="ARBA" id="ARBA00022692"/>
    </source>
</evidence>
<dbReference type="InterPro" id="IPR011527">
    <property type="entry name" value="ABC1_TM_dom"/>
</dbReference>
<dbReference type="GO" id="GO:0005886">
    <property type="term" value="C:plasma membrane"/>
    <property type="evidence" value="ECO:0007669"/>
    <property type="project" value="UniProtKB-SubCell"/>
</dbReference>
<dbReference type="RefSeq" id="WP_073711272.1">
    <property type="nucleotide sequence ID" value="NZ_MRWQ01000006.1"/>
</dbReference>
<keyword evidence="7 8" id="KW-0472">Membrane</keyword>
<dbReference type="SUPFAM" id="SSF52540">
    <property type="entry name" value="P-loop containing nucleoside triphosphate hydrolases"/>
    <property type="match status" value="1"/>
</dbReference>
<keyword evidence="4" id="KW-0547">Nucleotide-binding</keyword>
<dbReference type="PROSITE" id="PS50929">
    <property type="entry name" value="ABC_TM1F"/>
    <property type="match status" value="1"/>
</dbReference>
<reference evidence="11 12" key="1">
    <citation type="submission" date="2016-12" db="EMBL/GenBank/DDBJ databases">
        <title>Domibacillus sp. SAOS 44 whole genome sequencing.</title>
        <authorList>
            <person name="Verma A."/>
            <person name="Krishnamurthi S."/>
        </authorList>
    </citation>
    <scope>NUCLEOTIDE SEQUENCE [LARGE SCALE GENOMIC DNA]</scope>
    <source>
        <strain evidence="11 12">SAOS 44</strain>
    </source>
</reference>
<dbReference type="PROSITE" id="PS50893">
    <property type="entry name" value="ABC_TRANSPORTER_2"/>
    <property type="match status" value="1"/>
</dbReference>
<dbReference type="PANTHER" id="PTHR43394">
    <property type="entry name" value="ATP-DEPENDENT PERMEASE MDL1, MITOCHONDRIAL"/>
    <property type="match status" value="1"/>
</dbReference>
<evidence type="ECO:0000256" key="8">
    <source>
        <dbReference type="SAM" id="Phobius"/>
    </source>
</evidence>
<evidence type="ECO:0000256" key="6">
    <source>
        <dbReference type="ARBA" id="ARBA00022989"/>
    </source>
</evidence>
<dbReference type="FunFam" id="3.40.50.300:FF:000218">
    <property type="entry name" value="Multidrug ABC transporter ATP-binding protein"/>
    <property type="match status" value="1"/>
</dbReference>
<dbReference type="SUPFAM" id="SSF90123">
    <property type="entry name" value="ABC transporter transmembrane region"/>
    <property type="match status" value="1"/>
</dbReference>
<dbReference type="InterPro" id="IPR003593">
    <property type="entry name" value="AAA+_ATPase"/>
</dbReference>
<dbReference type="GO" id="GO:0016887">
    <property type="term" value="F:ATP hydrolysis activity"/>
    <property type="evidence" value="ECO:0007669"/>
    <property type="project" value="InterPro"/>
</dbReference>
<dbReference type="InterPro" id="IPR017871">
    <property type="entry name" value="ABC_transporter-like_CS"/>
</dbReference>
<dbReference type="InterPro" id="IPR027417">
    <property type="entry name" value="P-loop_NTPase"/>
</dbReference>
<feature type="transmembrane region" description="Helical" evidence="8">
    <location>
        <begin position="70"/>
        <end position="91"/>
    </location>
</feature>
<keyword evidence="5" id="KW-0067">ATP-binding</keyword>
<keyword evidence="3 8" id="KW-0812">Transmembrane</keyword>
<dbReference type="PROSITE" id="PS00211">
    <property type="entry name" value="ABC_TRANSPORTER_1"/>
    <property type="match status" value="1"/>
</dbReference>
<dbReference type="EMBL" id="MRWQ01000006">
    <property type="protein sequence ID" value="OKL36547.1"/>
    <property type="molecule type" value="Genomic_DNA"/>
</dbReference>
<evidence type="ECO:0000313" key="12">
    <source>
        <dbReference type="Proteomes" id="UP000186524"/>
    </source>
</evidence>
<organism evidence="11 12">
    <name type="scientific">Domibacillus mangrovi</name>
    <dbReference type="NCBI Taxonomy" id="1714354"/>
    <lineage>
        <taxon>Bacteria</taxon>
        <taxon>Bacillati</taxon>
        <taxon>Bacillota</taxon>
        <taxon>Bacilli</taxon>
        <taxon>Bacillales</taxon>
        <taxon>Bacillaceae</taxon>
        <taxon>Domibacillus</taxon>
    </lineage>
</organism>
<evidence type="ECO:0000256" key="1">
    <source>
        <dbReference type="ARBA" id="ARBA00004651"/>
    </source>
</evidence>
<comment type="subcellular location">
    <subcellularLocation>
        <location evidence="1">Cell membrane</location>
        <topology evidence="1">Multi-pass membrane protein</topology>
    </subcellularLocation>
</comment>
<evidence type="ECO:0000259" key="9">
    <source>
        <dbReference type="PROSITE" id="PS50893"/>
    </source>
</evidence>
<keyword evidence="12" id="KW-1185">Reference proteome</keyword>
<feature type="domain" description="ABC transporter" evidence="9">
    <location>
        <begin position="353"/>
        <end position="589"/>
    </location>
</feature>
<dbReference type="InterPro" id="IPR039421">
    <property type="entry name" value="Type_1_exporter"/>
</dbReference>
<feature type="transmembrane region" description="Helical" evidence="8">
    <location>
        <begin position="262"/>
        <end position="283"/>
    </location>
</feature>
<name>A0A1Q5P2S6_9BACI</name>
<protein>
    <submittedName>
        <fullName evidence="11">Multidrug ABC transporter</fullName>
    </submittedName>
</protein>
<dbReference type="AlphaFoldDB" id="A0A1Q5P2S6"/>
<comment type="similarity">
    <text evidence="2">Belongs to the ABC transporter superfamily.</text>
</comment>
<evidence type="ECO:0000256" key="5">
    <source>
        <dbReference type="ARBA" id="ARBA00022840"/>
    </source>
</evidence>
<dbReference type="Proteomes" id="UP000186524">
    <property type="component" value="Unassembled WGS sequence"/>
</dbReference>
<evidence type="ECO:0000256" key="2">
    <source>
        <dbReference type="ARBA" id="ARBA00005417"/>
    </source>
</evidence>
<feature type="transmembrane region" description="Helical" evidence="8">
    <location>
        <begin position="152"/>
        <end position="170"/>
    </location>
</feature>
<feature type="domain" description="ABC transmembrane type-1" evidence="10">
    <location>
        <begin position="23"/>
        <end position="316"/>
    </location>
</feature>
<dbReference type="GO" id="GO:0005524">
    <property type="term" value="F:ATP binding"/>
    <property type="evidence" value="ECO:0007669"/>
    <property type="project" value="UniProtKB-KW"/>
</dbReference>
<evidence type="ECO:0000259" key="10">
    <source>
        <dbReference type="PROSITE" id="PS50929"/>
    </source>
</evidence>